<reference evidence="2" key="1">
    <citation type="journal article" date="2019" name="bioRxiv">
        <title>The Genome of the Zebra Mussel, Dreissena polymorpha: A Resource for Invasive Species Research.</title>
        <authorList>
            <person name="McCartney M.A."/>
            <person name="Auch B."/>
            <person name="Kono T."/>
            <person name="Mallez S."/>
            <person name="Zhang Y."/>
            <person name="Obille A."/>
            <person name="Becker A."/>
            <person name="Abrahante J.E."/>
            <person name="Garbe J."/>
            <person name="Badalamenti J.P."/>
            <person name="Herman A."/>
            <person name="Mangelson H."/>
            <person name="Liachko I."/>
            <person name="Sullivan S."/>
            <person name="Sone E.D."/>
            <person name="Koren S."/>
            <person name="Silverstein K.A.T."/>
            <person name="Beckman K.B."/>
            <person name="Gohl D.M."/>
        </authorList>
    </citation>
    <scope>NUCLEOTIDE SEQUENCE</scope>
    <source>
        <strain evidence="2">Duluth1</strain>
        <tissue evidence="2">Whole animal</tissue>
    </source>
</reference>
<organism evidence="2 3">
    <name type="scientific">Dreissena polymorpha</name>
    <name type="common">Zebra mussel</name>
    <name type="synonym">Mytilus polymorpha</name>
    <dbReference type="NCBI Taxonomy" id="45954"/>
    <lineage>
        <taxon>Eukaryota</taxon>
        <taxon>Metazoa</taxon>
        <taxon>Spiralia</taxon>
        <taxon>Lophotrochozoa</taxon>
        <taxon>Mollusca</taxon>
        <taxon>Bivalvia</taxon>
        <taxon>Autobranchia</taxon>
        <taxon>Heteroconchia</taxon>
        <taxon>Euheterodonta</taxon>
        <taxon>Imparidentia</taxon>
        <taxon>Neoheterodontei</taxon>
        <taxon>Myida</taxon>
        <taxon>Dreissenoidea</taxon>
        <taxon>Dreissenidae</taxon>
        <taxon>Dreissena</taxon>
    </lineage>
</organism>
<accession>A0A9D4H5P3</accession>
<gene>
    <name evidence="2" type="ORF">DPMN_103208</name>
</gene>
<reference evidence="2" key="2">
    <citation type="submission" date="2020-11" db="EMBL/GenBank/DDBJ databases">
        <authorList>
            <person name="McCartney M.A."/>
            <person name="Auch B."/>
            <person name="Kono T."/>
            <person name="Mallez S."/>
            <person name="Becker A."/>
            <person name="Gohl D.M."/>
            <person name="Silverstein K.A.T."/>
            <person name="Koren S."/>
            <person name="Bechman K.B."/>
            <person name="Herman A."/>
            <person name="Abrahante J.E."/>
            <person name="Garbe J."/>
        </authorList>
    </citation>
    <scope>NUCLEOTIDE SEQUENCE</scope>
    <source>
        <strain evidence="2">Duluth1</strain>
        <tissue evidence="2">Whole animal</tissue>
    </source>
</reference>
<protein>
    <submittedName>
        <fullName evidence="2">Uncharacterized protein</fullName>
    </submittedName>
</protein>
<sequence>MRTGPQIQAVDRPQPHEPPSIKTLFRIDQLDQSPCPTGTMTTKHLLHFFPQHDSLRSQDLSGGDHNARDVLRQSGRLAATFTQRAGVPIKVIDKKKTFQFITWRKVRMNHFTIRVYSKVILLSNFNSFSAGTEF</sequence>
<proteinExistence type="predicted"/>
<dbReference type="AlphaFoldDB" id="A0A9D4H5P3"/>
<name>A0A9D4H5P3_DREPO</name>
<dbReference type="EMBL" id="JAIWYP010000004">
    <property type="protein sequence ID" value="KAH3829974.1"/>
    <property type="molecule type" value="Genomic_DNA"/>
</dbReference>
<evidence type="ECO:0000256" key="1">
    <source>
        <dbReference type="SAM" id="MobiDB-lite"/>
    </source>
</evidence>
<keyword evidence="3" id="KW-1185">Reference proteome</keyword>
<feature type="region of interest" description="Disordered" evidence="1">
    <location>
        <begin position="1"/>
        <end position="20"/>
    </location>
</feature>
<evidence type="ECO:0000313" key="3">
    <source>
        <dbReference type="Proteomes" id="UP000828390"/>
    </source>
</evidence>
<evidence type="ECO:0000313" key="2">
    <source>
        <dbReference type="EMBL" id="KAH3829974.1"/>
    </source>
</evidence>
<comment type="caution">
    <text evidence="2">The sequence shown here is derived from an EMBL/GenBank/DDBJ whole genome shotgun (WGS) entry which is preliminary data.</text>
</comment>
<dbReference type="Proteomes" id="UP000828390">
    <property type="component" value="Unassembled WGS sequence"/>
</dbReference>